<organism evidence="1 2">
    <name type="scientific">Lentinula aff. lateritia</name>
    <dbReference type="NCBI Taxonomy" id="2804960"/>
    <lineage>
        <taxon>Eukaryota</taxon>
        <taxon>Fungi</taxon>
        <taxon>Dikarya</taxon>
        <taxon>Basidiomycota</taxon>
        <taxon>Agaricomycotina</taxon>
        <taxon>Agaricomycetes</taxon>
        <taxon>Agaricomycetidae</taxon>
        <taxon>Agaricales</taxon>
        <taxon>Marasmiineae</taxon>
        <taxon>Omphalotaceae</taxon>
        <taxon>Lentinula</taxon>
    </lineage>
</organism>
<proteinExistence type="predicted"/>
<accession>A0ACC1TJF7</accession>
<protein>
    <submittedName>
        <fullName evidence="1">Uncharacterized protein</fullName>
    </submittedName>
</protein>
<comment type="caution">
    <text evidence="1">The sequence shown here is derived from an EMBL/GenBank/DDBJ whole genome shotgun (WGS) entry which is preliminary data.</text>
</comment>
<evidence type="ECO:0000313" key="1">
    <source>
        <dbReference type="EMBL" id="KAJ3804630.1"/>
    </source>
</evidence>
<name>A0ACC1TJF7_9AGAR</name>
<evidence type="ECO:0000313" key="2">
    <source>
        <dbReference type="Proteomes" id="UP001163835"/>
    </source>
</evidence>
<reference evidence="1" key="1">
    <citation type="submission" date="2022-09" db="EMBL/GenBank/DDBJ databases">
        <title>A Global Phylogenomic Analysis of the Shiitake Genus Lentinula.</title>
        <authorList>
            <consortium name="DOE Joint Genome Institute"/>
            <person name="Sierra-Patev S."/>
            <person name="Min B."/>
            <person name="Naranjo-Ortiz M."/>
            <person name="Looney B."/>
            <person name="Konkel Z."/>
            <person name="Slot J.C."/>
            <person name="Sakamoto Y."/>
            <person name="Steenwyk J.L."/>
            <person name="Rokas A."/>
            <person name="Carro J."/>
            <person name="Camarero S."/>
            <person name="Ferreira P."/>
            <person name="Molpeceres G."/>
            <person name="Ruiz-Duenas F.J."/>
            <person name="Serrano A."/>
            <person name="Henrissat B."/>
            <person name="Drula E."/>
            <person name="Hughes K.W."/>
            <person name="Mata J.L."/>
            <person name="Ishikawa N.K."/>
            <person name="Vargas-Isla R."/>
            <person name="Ushijima S."/>
            <person name="Smith C.A."/>
            <person name="Ahrendt S."/>
            <person name="Andreopoulos W."/>
            <person name="He G."/>
            <person name="Labutti K."/>
            <person name="Lipzen A."/>
            <person name="Ng V."/>
            <person name="Riley R."/>
            <person name="Sandor L."/>
            <person name="Barry K."/>
            <person name="Martinez A.T."/>
            <person name="Xiao Y."/>
            <person name="Gibbons J.G."/>
            <person name="Terashima K."/>
            <person name="Grigoriev I.V."/>
            <person name="Hibbett D.S."/>
        </authorList>
    </citation>
    <scope>NUCLEOTIDE SEQUENCE</scope>
    <source>
        <strain evidence="1">TMI1499</strain>
    </source>
</reference>
<dbReference type="EMBL" id="MU795889">
    <property type="protein sequence ID" value="KAJ3804630.1"/>
    <property type="molecule type" value="Genomic_DNA"/>
</dbReference>
<dbReference type="Proteomes" id="UP001163835">
    <property type="component" value="Unassembled WGS sequence"/>
</dbReference>
<keyword evidence="2" id="KW-1185">Reference proteome</keyword>
<gene>
    <name evidence="1" type="ORF">F5876DRAFT_82849</name>
</gene>
<sequence>MSSNRKLALLVHLILNNRNLLKAERLVGGDGTVFEKESVLTAQLRRFNVPPFWEPTCPGEFQEKWGGRWKHIHDQLKDLKKGGRAEIEKYNFKNRDLNDVAMSNKSEGWGSCLDLPLKEALENVGFSIRDRYLAWVKLYAEKDEQGRVVKGFVPLTQWTGRQDNFLEEVFGDAIKGKDITPPDTAKTWLNGVIQTYLDAATKECKRAIDSLNATQTELEKMLGADFWRNFEVPQNFDVKKARSVFKKLQHWRSQLAWQVASEEDDEIREEEIDIESPDAPKQISARWSRLSDQGKKLDYCQMIIGWLVGVIEAKTSKTIEVHLEAGGYDEKIVGYGRVLARSIPRKKIEHIPAPSESDFQAFALELADFAEEWVERDDTDLRTAISMYENPEIDEALLLYKSDGADIGVGEFRTYDDKKLQEYLGLPEDGLPLAFRRHTADEPAMLADPDGDKPFLNSTPVKISWHQFVFVAAVMLSLTTPKTARLRNIFHSGPANDTTIRPVREEWAKVPGICLFDEVGLGKTMCAMATIATLQSLYEIQEKVKAKEMDRSKLPACLRDAPSFGNLESGIPNERHLVVVPSSLMDQWVAEITRFFRRNAIHLHVVSNTASKWEDEIAKVLGTTTVPKINQIVVVAGRTLQRMFTLNERSIAVPQLDGIPRLRYVQKADTLYAIPFCSTFLDEVQEARTGKALWRAFSAIFDDSLIKVPMTATPLLESPNDLINLALLVRPPSMVDDETSNLRGMSRDLRILKGKSTVRTHQEALLLTERDKIMEQTQGTGVAYFASRMVKVVQRHLAPHTVKRTNQSLNFEGKPLGAQLPPHTMIHVRVTVTDSEADSSYDAVQDTLKARVFDTNTLGKFFNEARSKLSFPSADRYTAEEYNIEALQSDSATKLKTAIEIMLRVLRHGADNTFPSEFHSTTDRVVDAADIGLPDFLSGWEVQPLLPDEPRAPNEKIILFTTYAKFHPWMQNILTCCGIRNVAISGAVSAKDRTRLIEEFRHQPVDVLIMSQVGATGLNLTCARTLILYEAAWTAVNTQQTAGRIHRRGQRWPTYVIQLVADKTVEVLLIATGLGKRFLLGAFLELERNLKTFKMLAGHAGEEYEALTKGMDAGDDVAEEVRQHLKSAQSVLGVALQDRFNDNEEPSTKKEKKPAKKRARKAESTTEEAIHEEEVNEERPKKKAKKSKVKSGAIVNDEGPARSMRLAAGPSFVHGPPSNEAGPSRLTGRPEPVEDESVEDEPSPEFIQQQAEAFRTRLGYTLQDMVDNARRAMEQGRQVALAQSGGMQVPIMPIISPGTTLYQLPSPPRNPPGISAPVGPSTHTPPPMDPPNPNEPMDFEPVKTPTPPLSPQLPAGNIPGTLSDLSPLASPTPSPSQVKSTLDAPAMGEDGTLKDASQIEFTYSESEDAPMPESEDLPTPKPSASSRKGKERAEPQTLVSRMRSVDLTDPEDPYRPPHTGKSKKPAKSRRKREATPSDVDDAPTMDPTLHRSKTVGRKRGSGRSTRK</sequence>